<evidence type="ECO:0000313" key="2">
    <source>
        <dbReference type="Proteomes" id="UP000004810"/>
    </source>
</evidence>
<proteinExistence type="predicted"/>
<dbReference type="EMBL" id="ADBV01019880">
    <property type="protein sequence ID" value="EJW70989.1"/>
    <property type="molecule type" value="Genomic_DNA"/>
</dbReference>
<organism evidence="1 2">
    <name type="scientific">Wuchereria bancrofti</name>
    <dbReference type="NCBI Taxonomy" id="6293"/>
    <lineage>
        <taxon>Eukaryota</taxon>
        <taxon>Metazoa</taxon>
        <taxon>Ecdysozoa</taxon>
        <taxon>Nematoda</taxon>
        <taxon>Chromadorea</taxon>
        <taxon>Rhabditida</taxon>
        <taxon>Spirurina</taxon>
        <taxon>Spiruromorpha</taxon>
        <taxon>Filarioidea</taxon>
        <taxon>Onchocercidae</taxon>
        <taxon>Wuchereria</taxon>
    </lineage>
</organism>
<dbReference type="AlphaFoldDB" id="J9E6L3"/>
<gene>
    <name evidence="1" type="ORF">WUBG_18105</name>
</gene>
<comment type="caution">
    <text evidence="1">The sequence shown here is derived from an EMBL/GenBank/DDBJ whole genome shotgun (WGS) entry which is preliminary data.</text>
</comment>
<reference evidence="2" key="1">
    <citation type="submission" date="2012-08" db="EMBL/GenBank/DDBJ databases">
        <title>The Genome Sequence of Wuchereria bancrofti.</title>
        <authorList>
            <person name="Nutman T.B."/>
            <person name="Fink D.L."/>
            <person name="Russ C."/>
            <person name="Young S."/>
            <person name="Zeng Q."/>
            <person name="Koehrsen M."/>
            <person name="Alvarado L."/>
            <person name="Berlin A."/>
            <person name="Chapman S.B."/>
            <person name="Chen Z."/>
            <person name="Freedman E."/>
            <person name="Gellesch M."/>
            <person name="Goldberg J."/>
            <person name="Griggs A."/>
            <person name="Gujja S."/>
            <person name="Heilman E.R."/>
            <person name="Heiman D."/>
            <person name="Hepburn T."/>
            <person name="Howarth C."/>
            <person name="Jen D."/>
            <person name="Larson L."/>
            <person name="Lewis B."/>
            <person name="Mehta T."/>
            <person name="Park D."/>
            <person name="Pearson M."/>
            <person name="Roberts A."/>
            <person name="Saif S."/>
            <person name="Shea T."/>
            <person name="Shenoy N."/>
            <person name="Sisk P."/>
            <person name="Stolte C."/>
            <person name="Sykes S."/>
            <person name="Walk T."/>
            <person name="White J."/>
            <person name="Yandava C."/>
            <person name="Haas B."/>
            <person name="Henn M.R."/>
            <person name="Nusbaum C."/>
            <person name="Birren B."/>
        </authorList>
    </citation>
    <scope>NUCLEOTIDE SEQUENCE [LARGE SCALE GENOMIC DNA]</scope>
    <source>
        <strain evidence="2">NA</strain>
    </source>
</reference>
<accession>J9E6L3</accession>
<protein>
    <submittedName>
        <fullName evidence="1">Uncharacterized protein</fullName>
    </submittedName>
</protein>
<name>J9E6L3_WUCBA</name>
<sequence>MPIITHNILNAAAQPIEKDASINESFTTESKSEINCLLGDLEVPPLLESSEQGKAEASNLFDLMNLDSNVNGLIPTEFMNGTKVIDLMDGIFISIIEADV</sequence>
<dbReference type="Proteomes" id="UP000004810">
    <property type="component" value="Unassembled WGS sequence"/>
</dbReference>
<evidence type="ECO:0000313" key="1">
    <source>
        <dbReference type="EMBL" id="EJW70989.1"/>
    </source>
</evidence>